<dbReference type="AlphaFoldDB" id="A0A5J6LAL9"/>
<evidence type="ECO:0000313" key="2">
    <source>
        <dbReference type="Proteomes" id="UP000325606"/>
    </source>
</evidence>
<dbReference type="KEGG" id="nik:F5I99_03665"/>
<protein>
    <submittedName>
        <fullName evidence="1">Uncharacterized protein</fullName>
    </submittedName>
</protein>
<reference evidence="1 2" key="1">
    <citation type="submission" date="2019-09" db="EMBL/GenBank/DDBJ databases">
        <title>Nitrincola iocasae sp. nov., a bacterium isolated from the sediment collected at a cold seep field in South China Sea.</title>
        <authorList>
            <person name="Zhang H."/>
            <person name="Wang H."/>
            <person name="Li C."/>
        </authorList>
    </citation>
    <scope>NUCLEOTIDE SEQUENCE [LARGE SCALE GENOMIC DNA]</scope>
    <source>
        <strain evidence="1 2">KXZD1103</strain>
    </source>
</reference>
<gene>
    <name evidence="1" type="ORF">F5I99_03665</name>
</gene>
<dbReference type="RefSeq" id="WP_151053703.1">
    <property type="nucleotide sequence ID" value="NZ_CP044222.1"/>
</dbReference>
<organism evidence="1 2">
    <name type="scientific">Nitrincola iocasae</name>
    <dbReference type="NCBI Taxonomy" id="2614693"/>
    <lineage>
        <taxon>Bacteria</taxon>
        <taxon>Pseudomonadati</taxon>
        <taxon>Pseudomonadota</taxon>
        <taxon>Gammaproteobacteria</taxon>
        <taxon>Oceanospirillales</taxon>
        <taxon>Oceanospirillaceae</taxon>
        <taxon>Nitrincola</taxon>
    </lineage>
</organism>
<keyword evidence="2" id="KW-1185">Reference proteome</keyword>
<name>A0A5J6LAL9_9GAMM</name>
<evidence type="ECO:0000313" key="1">
    <source>
        <dbReference type="EMBL" id="QEW05659.1"/>
    </source>
</evidence>
<dbReference type="EMBL" id="CP044222">
    <property type="protein sequence ID" value="QEW05659.1"/>
    <property type="molecule type" value="Genomic_DNA"/>
</dbReference>
<proteinExistence type="predicted"/>
<accession>A0A5J6LAL9</accession>
<sequence length="1074" mass="115966">MVQGSVSDYTLLGDQLMGQRMVVLFTRVDAPLPEVGNVYLLSEETTNSSGETTIQGEQQYIRVTKVEWEIRTYEDDRGTFERMWLKLEIGNALRRTFPGLPAVERLTRDVADVKTKFRLTQVADASRYYGIVRLEEAIAPGDLEIKAETIFGQLVPSATVESPVVDVQAGADRVNLQQCGSAYSLLLPNNDERTLGFGRAITPGTLILNTRSDNGQGQVLNADNSVYADVQYEEGIIVSRGSAIPASGSSAVTAAPAVAITDTAHTDAEEVKLANRGYNYTRTLRPIPQPGTLFVDYMAQGRWYRMQDNGNGQMSDEFGGAGTIDYASGSVIVTLGALPDTGSFIIYSWATPDNYEIRQQDQEIDPGYIMLEVSAGDIVPNSLTITWESGGGGATVTATDDGNGNLTGAATGRVVYGNGRIGIRPNLVPDSGAIFSVEYDQGFAVTETPALTQVGQSVTFTISDAPIRPGSFAAEYQVQEVRNQPHSHGFQGPGAVNNVTLTKTVTDDGAGGLVGASGSINYTTGEVTLFTDYDYTRTSTAVWTNPETGARETYDRISGEVAVLSSAVTVKYQLDSVLPETLTETIDAEDVSFNLTPLTRRYIIPGSIEFTWAGQRYIDREGLIYTDWTRQTGAALAVGTIDYSSGEVTLQQYTGGGSNAVQMHSMLLTPGAWFADGFYFRTPGAPLRPGSLFIRANLDNGTQITGSANFTGTIDSADMQGTVNWETGIVDVRFGRYVQDSTLTVEQKAEPWYNAANIETDGTIWVPHRVVPYTAKFNAVVYSMMPLDASILGLDPVRLPIDGRVPIIRAGEVIVIHNTQETDAGTVTAGQLITLPRDELAGAWLTDSTGLKVDPELYTVNRLAGTITIDALADLSTYDMPLAAHHRVEDMALVNEAEINGQLRLVGAIPRAYDPADTWISSAMIFGPLGSRARNVFSQASWTSVWSDQRIGSSTNAQYNNVLYPITVNNSNAIRERWAIIFTSSTTFNVVGETVGVITTGNTSADCTPINPVTGEPYFTIYAAGWGGGWATNNVLRFNTDAAHAPIWIARTTISGTPTADDDSFKLQIRGDAD</sequence>
<dbReference type="Proteomes" id="UP000325606">
    <property type="component" value="Chromosome"/>
</dbReference>